<reference evidence="5" key="1">
    <citation type="journal article" date="2019" name="Int. J. Syst. Evol. Microbiol.">
        <title>The Global Catalogue of Microorganisms (GCM) 10K type strain sequencing project: providing services to taxonomists for standard genome sequencing and annotation.</title>
        <authorList>
            <consortium name="The Broad Institute Genomics Platform"/>
            <consortium name="The Broad Institute Genome Sequencing Center for Infectious Disease"/>
            <person name="Wu L."/>
            <person name="Ma J."/>
        </authorList>
    </citation>
    <scope>NUCLEOTIDE SEQUENCE [LARGE SCALE GENOMIC DNA]</scope>
    <source>
        <strain evidence="5">CGMCC 4.7304</strain>
    </source>
</reference>
<dbReference type="InterPro" id="IPR002477">
    <property type="entry name" value="Peptidoglycan-bd-like"/>
</dbReference>
<evidence type="ECO:0000313" key="5">
    <source>
        <dbReference type="Proteomes" id="UP001596083"/>
    </source>
</evidence>
<dbReference type="InterPro" id="IPR036365">
    <property type="entry name" value="PGBD-like_sf"/>
</dbReference>
<keyword evidence="5" id="KW-1185">Reference proteome</keyword>
<dbReference type="Pfam" id="PF01471">
    <property type="entry name" value="PG_binding_1"/>
    <property type="match status" value="1"/>
</dbReference>
<keyword evidence="2" id="KW-1133">Transmembrane helix</keyword>
<keyword evidence="2" id="KW-0472">Membrane</keyword>
<feature type="compositionally biased region" description="Low complexity" evidence="1">
    <location>
        <begin position="203"/>
        <end position="219"/>
    </location>
</feature>
<dbReference type="Proteomes" id="UP001596083">
    <property type="component" value="Unassembled WGS sequence"/>
</dbReference>
<sequence>MSADERTEVLPTVEADGEPATPVPGEGAGDGHGPRPVSRRKWLIGAVVVGGLAITAGGIAYTWVHADSGGPAATGPSGGQTIAVERTDLSQQKSMSGTLGFGAPETVKGRASGTVTWLPKPGDTLDRGGQLARVNDQPVTVFRGSMPLYRTLGAPAPQAGDGGSGPSTPSASPGSSPGGTTKPGAHQAANPTGKGSPGGTGTAPGTTGSAPTGGDTTSDQVAGPGTKGADVKLLEENLYALGYHDFGRPDDTLTDATVTAIKRWQKHMGVQQTGRVAPGDVQVLPGKVRVGDVKAHLGDSAASDLMVVTGTDRVVTVPMSVSDLSLAGDGSKVSITLPGGTTAKGEVASVGTVAGGAAGGQGGPGDGKASQDGATQEAKVPVTVTLDDSPEAARLDGAQVTVEFASEVHKGVLAVPVGALVALREGGYALQLPAAAGAKPQLVPVTTGMFAKGLVEVSGADIKEGMKVVTTT</sequence>
<feature type="compositionally biased region" description="Low complexity" evidence="1">
    <location>
        <begin position="166"/>
        <end position="185"/>
    </location>
</feature>
<comment type="caution">
    <text evidence="4">The sequence shown here is derived from an EMBL/GenBank/DDBJ whole genome shotgun (WGS) entry which is preliminary data.</text>
</comment>
<evidence type="ECO:0000259" key="3">
    <source>
        <dbReference type="Pfam" id="PF01471"/>
    </source>
</evidence>
<feature type="domain" description="Peptidoglycan binding-like" evidence="3">
    <location>
        <begin position="228"/>
        <end position="276"/>
    </location>
</feature>
<organism evidence="4 5">
    <name type="scientific">Streptomyces gamaensis</name>
    <dbReference type="NCBI Taxonomy" id="1763542"/>
    <lineage>
        <taxon>Bacteria</taxon>
        <taxon>Bacillati</taxon>
        <taxon>Actinomycetota</taxon>
        <taxon>Actinomycetes</taxon>
        <taxon>Kitasatosporales</taxon>
        <taxon>Streptomycetaceae</taxon>
        <taxon>Streptomyces</taxon>
    </lineage>
</organism>
<accession>A0ABW0Z794</accession>
<dbReference type="InterPro" id="IPR036366">
    <property type="entry name" value="PGBDSf"/>
</dbReference>
<dbReference type="Gene3D" id="1.10.101.10">
    <property type="entry name" value="PGBD-like superfamily/PGBD"/>
    <property type="match status" value="1"/>
</dbReference>
<dbReference type="EMBL" id="JBHSPB010000030">
    <property type="protein sequence ID" value="MFC5724556.1"/>
    <property type="molecule type" value="Genomic_DNA"/>
</dbReference>
<dbReference type="RefSeq" id="WP_390321018.1">
    <property type="nucleotide sequence ID" value="NZ_JBHSPB010000030.1"/>
</dbReference>
<keyword evidence="2" id="KW-0812">Transmembrane</keyword>
<dbReference type="SUPFAM" id="SSF47090">
    <property type="entry name" value="PGBD-like"/>
    <property type="match status" value="1"/>
</dbReference>
<evidence type="ECO:0000313" key="4">
    <source>
        <dbReference type="EMBL" id="MFC5724556.1"/>
    </source>
</evidence>
<proteinExistence type="predicted"/>
<feature type="region of interest" description="Disordered" evidence="1">
    <location>
        <begin position="355"/>
        <end position="377"/>
    </location>
</feature>
<evidence type="ECO:0000256" key="1">
    <source>
        <dbReference type="SAM" id="MobiDB-lite"/>
    </source>
</evidence>
<gene>
    <name evidence="4" type="ORF">ACFP1Z_30820</name>
</gene>
<dbReference type="Gene3D" id="2.40.420.20">
    <property type="match status" value="1"/>
</dbReference>
<name>A0ABW0Z794_9ACTN</name>
<feature type="region of interest" description="Disordered" evidence="1">
    <location>
        <begin position="1"/>
        <end position="36"/>
    </location>
</feature>
<protein>
    <submittedName>
        <fullName evidence="4">Peptidoglycan-binding protein</fullName>
    </submittedName>
</protein>
<evidence type="ECO:0000256" key="2">
    <source>
        <dbReference type="SAM" id="Phobius"/>
    </source>
</evidence>
<feature type="transmembrane region" description="Helical" evidence="2">
    <location>
        <begin position="42"/>
        <end position="64"/>
    </location>
</feature>
<feature type="region of interest" description="Disordered" evidence="1">
    <location>
        <begin position="150"/>
        <end position="227"/>
    </location>
</feature>
<feature type="compositionally biased region" description="Gly residues" evidence="1">
    <location>
        <begin position="355"/>
        <end position="366"/>
    </location>
</feature>